<dbReference type="Proteomes" id="UP000239590">
    <property type="component" value="Unassembled WGS sequence"/>
</dbReference>
<keyword evidence="2" id="KW-1185">Reference proteome</keyword>
<proteinExistence type="predicted"/>
<dbReference type="EMBL" id="PTRA01000004">
    <property type="protein sequence ID" value="PQA55582.1"/>
    <property type="molecule type" value="Genomic_DNA"/>
</dbReference>
<evidence type="ECO:0000313" key="1">
    <source>
        <dbReference type="EMBL" id="PQA55582.1"/>
    </source>
</evidence>
<protein>
    <submittedName>
        <fullName evidence="1">Uncharacterized protein</fullName>
    </submittedName>
</protein>
<gene>
    <name evidence="1" type="ORF">C5O19_19380</name>
</gene>
<comment type="caution">
    <text evidence="1">The sequence shown here is derived from an EMBL/GenBank/DDBJ whole genome shotgun (WGS) entry which is preliminary data.</text>
</comment>
<reference evidence="2" key="1">
    <citation type="submission" date="2018-02" db="EMBL/GenBank/DDBJ databases">
        <title>Genome sequencing of Solimonas sp. HR-BB.</title>
        <authorList>
            <person name="Lee Y."/>
            <person name="Jeon C.O."/>
        </authorList>
    </citation>
    <scope>NUCLEOTIDE SEQUENCE [LARGE SCALE GENOMIC DNA]</scope>
    <source>
        <strain evidence="2">HR-U</strain>
    </source>
</reference>
<evidence type="ECO:0000313" key="2">
    <source>
        <dbReference type="Proteomes" id="UP000239590"/>
    </source>
</evidence>
<accession>A0A2S7IHZ7</accession>
<name>A0A2S7IHZ7_9BACT</name>
<organism evidence="1 2">
    <name type="scientific">Siphonobacter curvatus</name>
    <dbReference type="NCBI Taxonomy" id="2094562"/>
    <lineage>
        <taxon>Bacteria</taxon>
        <taxon>Pseudomonadati</taxon>
        <taxon>Bacteroidota</taxon>
        <taxon>Cytophagia</taxon>
        <taxon>Cytophagales</taxon>
        <taxon>Cytophagaceae</taxon>
        <taxon>Siphonobacter</taxon>
    </lineage>
</organism>
<dbReference type="OrthoDB" id="965355at2"/>
<sequence>METLQIGDQVIHKPEEGHELINDGQAMEVLQLEGNTVVCQTENGPRSIPASEIIKGTTVIKGYVGG</sequence>
<dbReference type="RefSeq" id="WP_104715044.1">
    <property type="nucleotide sequence ID" value="NZ_PTRA01000004.1"/>
</dbReference>
<dbReference type="AlphaFoldDB" id="A0A2S7IHZ7"/>